<dbReference type="CDD" id="cd00054">
    <property type="entry name" value="EGF_CA"/>
    <property type="match status" value="1"/>
</dbReference>
<dbReference type="CDD" id="cd00063">
    <property type="entry name" value="FN3"/>
    <property type="match status" value="2"/>
</dbReference>
<evidence type="ECO:0000313" key="6">
    <source>
        <dbReference type="EMBL" id="NWI88451.1"/>
    </source>
</evidence>
<dbReference type="Gene3D" id="2.60.40.10">
    <property type="entry name" value="Immunoglobulins"/>
    <property type="match status" value="2"/>
</dbReference>
<evidence type="ECO:0000256" key="2">
    <source>
        <dbReference type="PROSITE-ProRule" id="PRU00076"/>
    </source>
</evidence>
<evidence type="ECO:0000256" key="1">
    <source>
        <dbReference type="ARBA" id="ARBA00022737"/>
    </source>
</evidence>
<proteinExistence type="predicted"/>
<feature type="non-terminal residue" evidence="6">
    <location>
        <position position="481"/>
    </location>
</feature>
<dbReference type="PANTHER" id="PTHR46708:SF2">
    <property type="entry name" value="FIBRONECTIN TYPE-III DOMAIN-CONTAINING PROTEIN"/>
    <property type="match status" value="1"/>
</dbReference>
<keyword evidence="2" id="KW-0245">EGF-like domain</keyword>
<reference evidence="6" key="1">
    <citation type="submission" date="2019-10" db="EMBL/GenBank/DDBJ databases">
        <title>Bird 10,000 Genomes (B10K) Project - Family phase.</title>
        <authorList>
            <person name="Zhang G."/>
        </authorList>
    </citation>
    <scope>NUCLEOTIDE SEQUENCE</scope>
    <source>
        <strain evidence="6">B10K-DU-002-53</strain>
        <tissue evidence="6">Muscle</tissue>
    </source>
</reference>
<dbReference type="InterPro" id="IPR000082">
    <property type="entry name" value="SEA_dom"/>
</dbReference>
<dbReference type="PANTHER" id="PTHR46708">
    <property type="entry name" value="TENASCIN"/>
    <property type="match status" value="1"/>
</dbReference>
<dbReference type="OrthoDB" id="10040649at2759"/>
<dbReference type="Pfam" id="PF01390">
    <property type="entry name" value="SEA"/>
    <property type="match status" value="1"/>
</dbReference>
<name>A0A851F1M7_PITSO</name>
<feature type="domain" description="EGF-like" evidence="4">
    <location>
        <begin position="185"/>
        <end position="223"/>
    </location>
</feature>
<dbReference type="EMBL" id="WEKX01008927">
    <property type="protein sequence ID" value="NWI88451.1"/>
    <property type="molecule type" value="Genomic_DNA"/>
</dbReference>
<evidence type="ECO:0000259" key="4">
    <source>
        <dbReference type="PROSITE" id="PS50026"/>
    </source>
</evidence>
<dbReference type="AlphaFoldDB" id="A0A851F1M7"/>
<feature type="domain" description="SEA" evidence="3">
    <location>
        <begin position="74"/>
        <end position="188"/>
    </location>
</feature>
<feature type="domain" description="Fibronectin type-III" evidence="5">
    <location>
        <begin position="269"/>
        <end position="351"/>
    </location>
</feature>
<feature type="domain" description="Fibronectin type-III" evidence="5">
    <location>
        <begin position="1"/>
        <end position="76"/>
    </location>
</feature>
<evidence type="ECO:0000259" key="5">
    <source>
        <dbReference type="PROSITE" id="PS50853"/>
    </source>
</evidence>
<dbReference type="Gene3D" id="2.10.25.10">
    <property type="entry name" value="Laminin"/>
    <property type="match status" value="1"/>
</dbReference>
<dbReference type="SUPFAM" id="SSF82671">
    <property type="entry name" value="SEA domain"/>
    <property type="match status" value="1"/>
</dbReference>
<comment type="caution">
    <text evidence="2">Lacks conserved residue(s) required for the propagation of feature annotation.</text>
</comment>
<dbReference type="InterPro" id="IPR003961">
    <property type="entry name" value="FN3_dom"/>
</dbReference>
<dbReference type="PROSITE" id="PS50853">
    <property type="entry name" value="FN3"/>
    <property type="match status" value="2"/>
</dbReference>
<keyword evidence="1" id="KW-0677">Repeat</keyword>
<dbReference type="InterPro" id="IPR013783">
    <property type="entry name" value="Ig-like_fold"/>
</dbReference>
<dbReference type="InterPro" id="IPR000742">
    <property type="entry name" value="EGF"/>
</dbReference>
<dbReference type="InterPro" id="IPR036364">
    <property type="entry name" value="SEA_dom_sf"/>
</dbReference>
<dbReference type="SUPFAM" id="SSF49265">
    <property type="entry name" value="Fibronectin type III"/>
    <property type="match status" value="1"/>
</dbReference>
<keyword evidence="7" id="KW-1185">Reference proteome</keyword>
<evidence type="ECO:0000259" key="3">
    <source>
        <dbReference type="PROSITE" id="PS50024"/>
    </source>
</evidence>
<sequence>TSTMIQFSWKPQGGTEDSPYTVSLWGKSGEMEKRILNETSTAFENLLSGHRYQISVDVLTCSKNVSTSLTVQTAAEVYTGTTRITSEDFKPEYQNKSSEEFKEFETKFITELTKYLPQKIQELKNGTKMHIKITSITNGSVIVSFDIVSDAGQNITKTEISDAFIGALNMSTEFEIDHQKTFIEARNSCQPELNDCSKHATCTAEGASYSCQCNEEFTDTSPQVPGRICQQDGPSEETTTARLENYTTEFTGSAANSIFTTMFTSAPCMPVSIEVQKVTGEGIQLTWTNGSTGSTYSVSLMDGNQEINKITTEETEYMFQHLLPGRIYTISVAVSSCAENKSSVTVRTDSRSCFDRTEFCLTQNSACSDLRDIVCSNNQAFACIAVLKGTFNNTLYNSDSQEYRELYESIRTDVVREMRLELGDDSFDIIVLGFRSGSVEVDFISLLPKEDPVDEDVIQRHLSEALKRTFGPETSVTVNCK</sequence>
<dbReference type="InterPro" id="IPR036116">
    <property type="entry name" value="FN3_sf"/>
</dbReference>
<dbReference type="Proteomes" id="UP000633448">
    <property type="component" value="Unassembled WGS sequence"/>
</dbReference>
<dbReference type="GO" id="GO:0071944">
    <property type="term" value="C:cell periphery"/>
    <property type="evidence" value="ECO:0007669"/>
    <property type="project" value="UniProtKB-ARBA"/>
</dbReference>
<evidence type="ECO:0000313" key="7">
    <source>
        <dbReference type="Proteomes" id="UP000633448"/>
    </source>
</evidence>
<organism evidence="6 7">
    <name type="scientific">Pitta sordida</name>
    <name type="common">Hooded pitta</name>
    <dbReference type="NCBI Taxonomy" id="9163"/>
    <lineage>
        <taxon>Eukaryota</taxon>
        <taxon>Metazoa</taxon>
        <taxon>Chordata</taxon>
        <taxon>Craniata</taxon>
        <taxon>Vertebrata</taxon>
        <taxon>Euteleostomi</taxon>
        <taxon>Archelosauria</taxon>
        <taxon>Archosauria</taxon>
        <taxon>Dinosauria</taxon>
        <taxon>Saurischia</taxon>
        <taxon>Theropoda</taxon>
        <taxon>Coelurosauria</taxon>
        <taxon>Aves</taxon>
        <taxon>Neognathae</taxon>
        <taxon>Neoaves</taxon>
        <taxon>Telluraves</taxon>
        <taxon>Australaves</taxon>
        <taxon>Passeriformes</taxon>
        <taxon>Pittidae</taxon>
        <taxon>Pitta</taxon>
    </lineage>
</organism>
<dbReference type="PROSITE" id="PS50026">
    <property type="entry name" value="EGF_3"/>
    <property type="match status" value="1"/>
</dbReference>
<comment type="caution">
    <text evidence="6">The sequence shown here is derived from an EMBL/GenBank/DDBJ whole genome shotgun (WGS) entry which is preliminary data.</text>
</comment>
<dbReference type="InterPro" id="IPR050991">
    <property type="entry name" value="ECM_Regulatory_Proteins"/>
</dbReference>
<dbReference type="Pfam" id="PF00041">
    <property type="entry name" value="fn3"/>
    <property type="match status" value="1"/>
</dbReference>
<gene>
    <name evidence="6" type="primary">Umodl1</name>
    <name evidence="6" type="ORF">PITSOR_R15516</name>
</gene>
<accession>A0A851F1M7</accession>
<feature type="non-terminal residue" evidence="6">
    <location>
        <position position="1"/>
    </location>
</feature>
<dbReference type="PROSITE" id="PS50024">
    <property type="entry name" value="SEA"/>
    <property type="match status" value="1"/>
</dbReference>
<protein>
    <submittedName>
        <fullName evidence="6">UROL1 protein</fullName>
    </submittedName>
</protein>